<sequence length="155" mass="17840">MTEKQLLYVNLGGVIAFSLFMLLSFATAEAETAHRVIIVISEVLGGLTLISAIISLSYIKSEQRFVPISIIAFLIAWLIYAIGYEVGIDETTKYSWIWFISLYIILFAGFYIIRNCYKKVLGYYKLLPPFLLFLNGMLFVFLLFIHIWWQLPFSG</sequence>
<protein>
    <submittedName>
        <fullName evidence="2">Uncharacterized protein</fullName>
    </submittedName>
</protein>
<gene>
    <name evidence="2" type="ORF">HM131_15505</name>
</gene>
<dbReference type="OrthoDB" id="2969594at2"/>
<keyword evidence="3" id="KW-1185">Reference proteome</keyword>
<feature type="transmembrane region" description="Helical" evidence="1">
    <location>
        <begin position="65"/>
        <end position="84"/>
    </location>
</feature>
<evidence type="ECO:0000313" key="3">
    <source>
        <dbReference type="Proteomes" id="UP000192527"/>
    </source>
</evidence>
<dbReference type="EMBL" id="CP020772">
    <property type="protein sequence ID" value="ARI78169.1"/>
    <property type="molecule type" value="Genomic_DNA"/>
</dbReference>
<dbReference type="STRING" id="402384.HM131_15505"/>
<feature type="transmembrane region" description="Helical" evidence="1">
    <location>
        <begin position="126"/>
        <end position="149"/>
    </location>
</feature>
<dbReference type="RefSeq" id="WP_085030628.1">
    <property type="nucleotide sequence ID" value="NZ_CP020772.1"/>
</dbReference>
<keyword evidence="1" id="KW-0472">Membrane</keyword>
<reference evidence="2 3" key="1">
    <citation type="submission" date="2017-04" db="EMBL/GenBank/DDBJ databases">
        <title>The whole genome sequencing and assembly of Halobacillus mangrovi strain.</title>
        <authorList>
            <person name="Lee S.-J."/>
            <person name="Park M.-K."/>
            <person name="Kim J.-Y."/>
            <person name="Lee Y.-J."/>
            <person name="Yi H."/>
            <person name="Bahn Y.-S."/>
            <person name="Kim J.F."/>
            <person name="Lee D.-W."/>
        </authorList>
    </citation>
    <scope>NUCLEOTIDE SEQUENCE [LARGE SCALE GENOMIC DNA]</scope>
    <source>
        <strain evidence="2 3">KTB 131</strain>
    </source>
</reference>
<evidence type="ECO:0000256" key="1">
    <source>
        <dbReference type="SAM" id="Phobius"/>
    </source>
</evidence>
<organism evidence="2 3">
    <name type="scientific">Halobacillus mangrovi</name>
    <dbReference type="NCBI Taxonomy" id="402384"/>
    <lineage>
        <taxon>Bacteria</taxon>
        <taxon>Bacillati</taxon>
        <taxon>Bacillota</taxon>
        <taxon>Bacilli</taxon>
        <taxon>Bacillales</taxon>
        <taxon>Bacillaceae</taxon>
        <taxon>Halobacillus</taxon>
    </lineage>
</organism>
<dbReference type="KEGG" id="hmn:HM131_15505"/>
<dbReference type="Proteomes" id="UP000192527">
    <property type="component" value="Chromosome"/>
</dbReference>
<keyword evidence="1" id="KW-0812">Transmembrane</keyword>
<accession>A0A1W5ZY23</accession>
<dbReference type="AlphaFoldDB" id="A0A1W5ZY23"/>
<name>A0A1W5ZY23_9BACI</name>
<proteinExistence type="predicted"/>
<feature type="transmembrane region" description="Helical" evidence="1">
    <location>
        <begin position="33"/>
        <end position="58"/>
    </location>
</feature>
<keyword evidence="1" id="KW-1133">Transmembrane helix</keyword>
<feature type="transmembrane region" description="Helical" evidence="1">
    <location>
        <begin position="7"/>
        <end position="27"/>
    </location>
</feature>
<feature type="transmembrane region" description="Helical" evidence="1">
    <location>
        <begin position="96"/>
        <end position="114"/>
    </location>
</feature>
<evidence type="ECO:0000313" key="2">
    <source>
        <dbReference type="EMBL" id="ARI78169.1"/>
    </source>
</evidence>